<evidence type="ECO:0000313" key="2">
    <source>
        <dbReference type="Proteomes" id="UP001064048"/>
    </source>
</evidence>
<accession>A0ACC0KQQ7</accession>
<reference evidence="1 2" key="1">
    <citation type="journal article" date="2022" name="Genome Biol. Evol.">
        <title>The Spruce Budworm Genome: Reconstructing the Evolutionary History of Antifreeze Proteins.</title>
        <authorList>
            <person name="Beliveau C."/>
            <person name="Gagne P."/>
            <person name="Picq S."/>
            <person name="Vernygora O."/>
            <person name="Keeling C.I."/>
            <person name="Pinkney K."/>
            <person name="Doucet D."/>
            <person name="Wen F."/>
            <person name="Johnston J.S."/>
            <person name="Maaroufi H."/>
            <person name="Boyle B."/>
            <person name="Laroche J."/>
            <person name="Dewar K."/>
            <person name="Juretic N."/>
            <person name="Blackburn G."/>
            <person name="Nisole A."/>
            <person name="Brunet B."/>
            <person name="Brandao M."/>
            <person name="Lumley L."/>
            <person name="Duan J."/>
            <person name="Quan G."/>
            <person name="Lucarotti C.J."/>
            <person name="Roe A.D."/>
            <person name="Sperling F.A.H."/>
            <person name="Levesque R.C."/>
            <person name="Cusson M."/>
        </authorList>
    </citation>
    <scope>NUCLEOTIDE SEQUENCE [LARGE SCALE GENOMIC DNA]</scope>
    <source>
        <strain evidence="1">Glfc:IPQL:Cfum</strain>
    </source>
</reference>
<gene>
    <name evidence="1" type="ORF">MSG28_011192</name>
</gene>
<organism evidence="1 2">
    <name type="scientific">Choristoneura fumiferana</name>
    <name type="common">Spruce budworm moth</name>
    <name type="synonym">Archips fumiferana</name>
    <dbReference type="NCBI Taxonomy" id="7141"/>
    <lineage>
        <taxon>Eukaryota</taxon>
        <taxon>Metazoa</taxon>
        <taxon>Ecdysozoa</taxon>
        <taxon>Arthropoda</taxon>
        <taxon>Hexapoda</taxon>
        <taxon>Insecta</taxon>
        <taxon>Pterygota</taxon>
        <taxon>Neoptera</taxon>
        <taxon>Endopterygota</taxon>
        <taxon>Lepidoptera</taxon>
        <taxon>Glossata</taxon>
        <taxon>Ditrysia</taxon>
        <taxon>Tortricoidea</taxon>
        <taxon>Tortricidae</taxon>
        <taxon>Tortricinae</taxon>
        <taxon>Choristoneura</taxon>
    </lineage>
</organism>
<comment type="caution">
    <text evidence="1">The sequence shown here is derived from an EMBL/GenBank/DDBJ whole genome shotgun (WGS) entry which is preliminary data.</text>
</comment>
<dbReference type="EMBL" id="CM046118">
    <property type="protein sequence ID" value="KAI8438844.1"/>
    <property type="molecule type" value="Genomic_DNA"/>
</dbReference>
<keyword evidence="2" id="KW-1185">Reference proteome</keyword>
<evidence type="ECO:0000313" key="1">
    <source>
        <dbReference type="EMBL" id="KAI8438844.1"/>
    </source>
</evidence>
<protein>
    <submittedName>
        <fullName evidence="1">Uncharacterized protein</fullName>
    </submittedName>
</protein>
<sequence length="515" mass="56360">MSVKESLPVKNKYELVPPDGGYGYVILLAVSVNYNFGMGLLFNLSCTAINDYFKEKRLISLSVVNTVTAAAAIIAPTLVDWTTTKFELRGTLIMILAVGSMTFVGSSLFQPVAWHMKKIEIEEETPEIKLLLESFNNEKETEALATPVIKMTDPEKDSVAWAFSLQAIGDIVTRVVFIFSSTVFKILGSHLLYVIGLLVAISTKLALLWVTDHTALLCIITIMGISRCSIIVLFPLVVSDSVRPQVFPSAMGVSMLIFGLSSIIMGPVTAAATMVAPMIVGWCSTHYGFRGTLILISAVALQTFVASGLLQPVAWHMKKVAIKETAPGIAITSIKNFLDWPLFKKFVLTCGCLGAPISIFADVTYVFFLAQALYDLKWTEDGVAWAFALIGFGDIATRIVFIFSSVWLNKLGSHLIYVIGLLIAIVTKLDSVKSEEFPSAMGISMMIYGLVSIIMGPIIGAVRDATGNYTTMFVILIGFMVAVTIAWSFELVINKRKRRTILLDDVPQTIKNEIN</sequence>
<proteinExistence type="predicted"/>
<name>A0ACC0KQQ7_CHOFU</name>
<dbReference type="Proteomes" id="UP001064048">
    <property type="component" value="Chromosome 18"/>
</dbReference>